<dbReference type="STRING" id="1796497.GCE9029_00013"/>
<keyword evidence="2" id="KW-0175">Coiled coil</keyword>
<dbReference type="PANTHER" id="PTHR21666:SF289">
    <property type="entry name" value="L-ALA--D-GLU ENDOPEPTIDASE"/>
    <property type="match status" value="1"/>
</dbReference>
<dbReference type="CDD" id="cd12797">
    <property type="entry name" value="M23_peptidase"/>
    <property type="match status" value="1"/>
</dbReference>
<keyword evidence="3" id="KW-0812">Transmembrane</keyword>
<proteinExistence type="predicted"/>
<dbReference type="Gene3D" id="2.70.70.10">
    <property type="entry name" value="Glucose Permease (Domain IIA)"/>
    <property type="match status" value="1"/>
</dbReference>
<keyword evidence="1" id="KW-0732">Signal</keyword>
<dbReference type="GO" id="GO:0004222">
    <property type="term" value="F:metalloendopeptidase activity"/>
    <property type="evidence" value="ECO:0007669"/>
    <property type="project" value="TreeGrafter"/>
</dbReference>
<accession>A0A128ERB7</accession>
<protein>
    <submittedName>
        <fullName evidence="5">Murein DD-endopeptidase MepM</fullName>
        <ecNumber evidence="5">3.4.24.-</ecNumber>
    </submittedName>
</protein>
<keyword evidence="6" id="KW-1185">Reference proteome</keyword>
<name>A0A128ERB7_9GAMM</name>
<feature type="transmembrane region" description="Helical" evidence="3">
    <location>
        <begin position="27"/>
        <end position="49"/>
    </location>
</feature>
<evidence type="ECO:0000256" key="3">
    <source>
        <dbReference type="SAM" id="Phobius"/>
    </source>
</evidence>
<evidence type="ECO:0000256" key="2">
    <source>
        <dbReference type="SAM" id="Coils"/>
    </source>
</evidence>
<feature type="coiled-coil region" evidence="2">
    <location>
        <begin position="60"/>
        <end position="104"/>
    </location>
</feature>
<dbReference type="RefSeq" id="WP_062660510.1">
    <property type="nucleotide sequence ID" value="NZ_FIZX01000001.1"/>
</dbReference>
<evidence type="ECO:0000256" key="1">
    <source>
        <dbReference type="ARBA" id="ARBA00022729"/>
    </source>
</evidence>
<gene>
    <name evidence="5" type="primary">mepM_1</name>
    <name evidence="5" type="ORF">GCE9029_00013</name>
</gene>
<keyword evidence="3" id="KW-0472">Membrane</keyword>
<keyword evidence="5" id="KW-0378">Hydrolase</keyword>
<dbReference type="FunFam" id="2.70.70.10:FF:000006">
    <property type="entry name" value="M23 family peptidase"/>
    <property type="match status" value="1"/>
</dbReference>
<dbReference type="EC" id="3.4.24.-" evidence="5"/>
<dbReference type="OrthoDB" id="9805070at2"/>
<dbReference type="InterPro" id="IPR016047">
    <property type="entry name" value="M23ase_b-sheet_dom"/>
</dbReference>
<dbReference type="Pfam" id="PF01551">
    <property type="entry name" value="Peptidase_M23"/>
    <property type="match status" value="1"/>
</dbReference>
<dbReference type="EMBL" id="FIZX01000001">
    <property type="protein sequence ID" value="CZF77102.1"/>
    <property type="molecule type" value="Genomic_DNA"/>
</dbReference>
<evidence type="ECO:0000259" key="4">
    <source>
        <dbReference type="Pfam" id="PF01551"/>
    </source>
</evidence>
<evidence type="ECO:0000313" key="5">
    <source>
        <dbReference type="EMBL" id="CZF77102.1"/>
    </source>
</evidence>
<sequence>MPHNIRIAVSHANGSRHFVLSPSLKKVLLSLLATLIIGIFASIATIYYLNHRSTTAEVTLKNMTEQSSELVGQLEDLKQKRQQLEQLINNKEEEYAQIIEEKDSQLSYLTQRVSTVEEVLGLEKEGDESLPLAERLDVAAINSAVRATMLQLIPSGKPIESYRRSSGYGSRTHPVTGNKKFHLGLDLTADIGTPVYAPADGVVEYKRPSRKKGYGNMLKIDHAFGFMTLYAHLDKFNVETRQFVKKGDLIGWSGNTGLSTGPHLHYEVRFLGRALNPKRFIAWTPDNFESLFEQEDKVNWASLVKIVESMVSTQVQLASDAVAQSGTVTAKSLDDSVVTLAATE</sequence>
<dbReference type="Proteomes" id="UP000071641">
    <property type="component" value="Unassembled WGS sequence"/>
</dbReference>
<feature type="domain" description="M23ase beta-sheet core" evidence="4">
    <location>
        <begin position="181"/>
        <end position="277"/>
    </location>
</feature>
<dbReference type="InterPro" id="IPR011055">
    <property type="entry name" value="Dup_hybrid_motif"/>
</dbReference>
<organism evidence="5 6">
    <name type="scientific">Grimontia celer</name>
    <dbReference type="NCBI Taxonomy" id="1796497"/>
    <lineage>
        <taxon>Bacteria</taxon>
        <taxon>Pseudomonadati</taxon>
        <taxon>Pseudomonadota</taxon>
        <taxon>Gammaproteobacteria</taxon>
        <taxon>Vibrionales</taxon>
        <taxon>Vibrionaceae</taxon>
        <taxon>Grimontia</taxon>
    </lineage>
</organism>
<dbReference type="SUPFAM" id="SSF51261">
    <property type="entry name" value="Duplicated hybrid motif"/>
    <property type="match status" value="1"/>
</dbReference>
<dbReference type="AlphaFoldDB" id="A0A128ERB7"/>
<reference evidence="6" key="1">
    <citation type="submission" date="2016-02" db="EMBL/GenBank/DDBJ databases">
        <authorList>
            <person name="Rodrigo-Torres Lidia"/>
            <person name="Arahal R.David."/>
        </authorList>
    </citation>
    <scope>NUCLEOTIDE SEQUENCE [LARGE SCALE GENOMIC DNA]</scope>
    <source>
        <strain evidence="6">CECT 9029</strain>
    </source>
</reference>
<keyword evidence="3" id="KW-1133">Transmembrane helix</keyword>
<evidence type="ECO:0000313" key="6">
    <source>
        <dbReference type="Proteomes" id="UP000071641"/>
    </source>
</evidence>
<dbReference type="PANTHER" id="PTHR21666">
    <property type="entry name" value="PEPTIDASE-RELATED"/>
    <property type="match status" value="1"/>
</dbReference>
<dbReference type="InterPro" id="IPR050570">
    <property type="entry name" value="Cell_wall_metabolism_enzyme"/>
</dbReference>